<comment type="subunit">
    <text evidence="3 15">Monomer.</text>
</comment>
<proteinExistence type="inferred from homology"/>
<keyword evidence="6 15" id="KW-0863">Zinc-finger</keyword>
<evidence type="ECO:0000256" key="13">
    <source>
        <dbReference type="ARBA" id="ARBA00023295"/>
    </source>
</evidence>
<dbReference type="EC" id="4.2.99.18" evidence="15"/>
<evidence type="ECO:0000256" key="3">
    <source>
        <dbReference type="ARBA" id="ARBA00011245"/>
    </source>
</evidence>
<dbReference type="PANTHER" id="PTHR22993">
    <property type="entry name" value="FORMAMIDOPYRIMIDINE-DNA GLYCOSYLASE"/>
    <property type="match status" value="1"/>
</dbReference>
<dbReference type="Proteomes" id="UP001549037">
    <property type="component" value="Unassembled WGS sequence"/>
</dbReference>
<evidence type="ECO:0000256" key="15">
    <source>
        <dbReference type="HAMAP-Rule" id="MF_00103"/>
    </source>
</evidence>
<sequence>MPELPEVEIVKQGLNQQIRGCRIKAVHLTYAGIVKSDVKTFQTTLVGLTILEVKRRGKYLIFDFGDVAMVSHLRMEGKYFLLKNGESANKHCHVFFELDSGLRLVYQDVRKFGTMEVMATNELPSYFQKKHIGPEPTEEDFLLGPFQKALASSSKKLKPYLLEQSLVAGLGNIYVDEVLFAAKLHPERLSKTLSPLEVKILRKEIIRILQLGIEKGGSTIRTYQNAFGDNGTMQDYHQVYDKLGQPCPRCASPIEKIKVGGRGSHFCPSCQQL</sequence>
<comment type="caution">
    <text evidence="18">The sequence shown here is derived from an EMBL/GenBank/DDBJ whole genome shotgun (WGS) entry which is preliminary data.</text>
</comment>
<feature type="active site" description="Proton donor; for beta-elimination activity" evidence="15">
    <location>
        <position position="58"/>
    </location>
</feature>
<name>A0ABV2JFG8_9STRE</name>
<dbReference type="Pfam" id="PF06831">
    <property type="entry name" value="H2TH"/>
    <property type="match status" value="1"/>
</dbReference>
<dbReference type="InterPro" id="IPR010979">
    <property type="entry name" value="Ribosomal_uS13-like_H2TH"/>
</dbReference>
<evidence type="ECO:0000256" key="5">
    <source>
        <dbReference type="ARBA" id="ARBA00022763"/>
    </source>
</evidence>
<dbReference type="InterPro" id="IPR010663">
    <property type="entry name" value="Znf_FPG/IleRS"/>
</dbReference>
<feature type="active site" description="Schiff-base intermediate with DNA" evidence="15">
    <location>
        <position position="2"/>
    </location>
</feature>
<dbReference type="GO" id="GO:0140078">
    <property type="term" value="F:class I DNA-(apurinic or apyrimidinic site) endonuclease activity"/>
    <property type="evidence" value="ECO:0007669"/>
    <property type="project" value="UniProtKB-EC"/>
</dbReference>
<dbReference type="Gene3D" id="3.20.190.10">
    <property type="entry name" value="MutM-like, N-terminal"/>
    <property type="match status" value="1"/>
</dbReference>
<comment type="caution">
    <text evidence="15">Lacks conserved residue(s) required for the propagation of feature annotation.</text>
</comment>
<dbReference type="InterPro" id="IPR015887">
    <property type="entry name" value="DNA_glyclase_Znf_dom_DNA_BS"/>
</dbReference>
<dbReference type="InterPro" id="IPR015886">
    <property type="entry name" value="H2TH_FPG"/>
</dbReference>
<gene>
    <name evidence="15" type="primary">mutM</name>
    <name evidence="15" type="synonym">fpg</name>
    <name evidence="18" type="ORF">ABID28_001154</name>
</gene>
<accession>A0ABV2JFG8</accession>
<keyword evidence="7 15" id="KW-0378">Hydrolase</keyword>
<dbReference type="PROSITE" id="PS51066">
    <property type="entry name" value="ZF_FPG_2"/>
    <property type="match status" value="1"/>
</dbReference>
<dbReference type="PROSITE" id="PS51068">
    <property type="entry name" value="FPG_CAT"/>
    <property type="match status" value="1"/>
</dbReference>
<dbReference type="SMART" id="SM01232">
    <property type="entry name" value="H2TH"/>
    <property type="match status" value="1"/>
</dbReference>
<evidence type="ECO:0000256" key="7">
    <source>
        <dbReference type="ARBA" id="ARBA00022801"/>
    </source>
</evidence>
<evidence type="ECO:0000256" key="12">
    <source>
        <dbReference type="ARBA" id="ARBA00023268"/>
    </source>
</evidence>
<dbReference type="Pfam" id="PF01149">
    <property type="entry name" value="Fapy_DNA_glyco"/>
    <property type="match status" value="1"/>
</dbReference>
<comment type="catalytic activity">
    <reaction evidence="14 15">
        <text>2'-deoxyribonucleotide-(2'-deoxyribose 5'-phosphate)-2'-deoxyribonucleotide-DNA = a 3'-end 2'-deoxyribonucleotide-(2,3-dehydro-2,3-deoxyribose 5'-phosphate)-DNA + a 5'-end 5'-phospho-2'-deoxyribonucleoside-DNA + H(+)</text>
        <dbReference type="Rhea" id="RHEA:66592"/>
        <dbReference type="Rhea" id="RHEA-COMP:13180"/>
        <dbReference type="Rhea" id="RHEA-COMP:16897"/>
        <dbReference type="Rhea" id="RHEA-COMP:17067"/>
        <dbReference type="ChEBI" id="CHEBI:15378"/>
        <dbReference type="ChEBI" id="CHEBI:136412"/>
        <dbReference type="ChEBI" id="CHEBI:157695"/>
        <dbReference type="ChEBI" id="CHEBI:167181"/>
        <dbReference type="EC" id="4.2.99.18"/>
    </reaction>
</comment>
<evidence type="ECO:0000256" key="14">
    <source>
        <dbReference type="ARBA" id="ARBA00044632"/>
    </source>
</evidence>
<evidence type="ECO:0000256" key="1">
    <source>
        <dbReference type="ARBA" id="ARBA00001668"/>
    </source>
</evidence>
<evidence type="ECO:0000313" key="18">
    <source>
        <dbReference type="EMBL" id="MET3634509.1"/>
    </source>
</evidence>
<evidence type="ECO:0000256" key="4">
    <source>
        <dbReference type="ARBA" id="ARBA00022723"/>
    </source>
</evidence>
<dbReference type="SUPFAM" id="SSF46946">
    <property type="entry name" value="S13-like H2TH domain"/>
    <property type="match status" value="1"/>
</dbReference>
<dbReference type="Gene3D" id="1.10.8.50">
    <property type="match status" value="1"/>
</dbReference>
<evidence type="ECO:0000259" key="17">
    <source>
        <dbReference type="PROSITE" id="PS51068"/>
    </source>
</evidence>
<keyword evidence="11 15" id="KW-0456">Lyase</keyword>
<feature type="binding site" evidence="15">
    <location>
        <position position="91"/>
    </location>
    <ligand>
        <name>DNA</name>
        <dbReference type="ChEBI" id="CHEBI:16991"/>
    </ligand>
</feature>
<keyword evidence="5 15" id="KW-0227">DNA damage</keyword>
<feature type="domain" description="FPG-type" evidence="16">
    <location>
        <begin position="238"/>
        <end position="272"/>
    </location>
</feature>
<evidence type="ECO:0000256" key="6">
    <source>
        <dbReference type="ARBA" id="ARBA00022771"/>
    </source>
</evidence>
<dbReference type="EC" id="3.2.2.23" evidence="15"/>
<dbReference type="HAMAP" id="MF_00103">
    <property type="entry name" value="Fapy_DNA_glycosyl"/>
    <property type="match status" value="1"/>
</dbReference>
<feature type="domain" description="Formamidopyrimidine-DNA glycosylase catalytic" evidence="17">
    <location>
        <begin position="2"/>
        <end position="113"/>
    </location>
</feature>
<dbReference type="Pfam" id="PF06827">
    <property type="entry name" value="zf-FPG_IleRS"/>
    <property type="match status" value="1"/>
</dbReference>
<comment type="similarity">
    <text evidence="2 15">Belongs to the FPG family.</text>
</comment>
<dbReference type="NCBIfam" id="TIGR00577">
    <property type="entry name" value="fpg"/>
    <property type="match status" value="1"/>
</dbReference>
<comment type="catalytic activity">
    <reaction evidence="1 15">
        <text>Hydrolysis of DNA containing ring-opened 7-methylguanine residues, releasing 2,6-diamino-4-hydroxy-5-(N-methyl)formamidopyrimidine.</text>
        <dbReference type="EC" id="3.2.2.23"/>
    </reaction>
</comment>
<keyword evidence="8 15" id="KW-0862">Zinc</keyword>
<dbReference type="GO" id="GO:0008534">
    <property type="term" value="F:oxidized purine nucleobase lesion DNA N-glycosylase activity"/>
    <property type="evidence" value="ECO:0007669"/>
    <property type="project" value="UniProtKB-EC"/>
</dbReference>
<dbReference type="NCBIfam" id="NF002211">
    <property type="entry name" value="PRK01103.1"/>
    <property type="match status" value="1"/>
</dbReference>
<organism evidence="18 19">
    <name type="scientific">Streptococcus porcorum</name>
    <dbReference type="NCBI Taxonomy" id="701526"/>
    <lineage>
        <taxon>Bacteria</taxon>
        <taxon>Bacillati</taxon>
        <taxon>Bacillota</taxon>
        <taxon>Bacilli</taxon>
        <taxon>Lactobacillales</taxon>
        <taxon>Streptococcaceae</taxon>
        <taxon>Streptococcus</taxon>
    </lineage>
</organism>
<dbReference type="InterPro" id="IPR000214">
    <property type="entry name" value="Znf_DNA_glyclase/AP_lyase"/>
</dbReference>
<dbReference type="SUPFAM" id="SSF57716">
    <property type="entry name" value="Glucocorticoid receptor-like (DNA-binding domain)"/>
    <property type="match status" value="1"/>
</dbReference>
<protein>
    <recommendedName>
        <fullName evidence="15">Formamidopyrimidine-DNA glycosylase</fullName>
        <shortName evidence="15">Fapy-DNA glycosylase</shortName>
        <ecNumber evidence="15">3.2.2.23</ecNumber>
    </recommendedName>
    <alternativeName>
        <fullName evidence="15">DNA-(apurinic or apyrimidinic site) lyase MutM</fullName>
        <shortName evidence="15">AP lyase MutM</shortName>
        <ecNumber evidence="15">4.2.99.18</ecNumber>
    </alternativeName>
</protein>
<keyword evidence="10 15" id="KW-0234">DNA repair</keyword>
<dbReference type="CDD" id="cd08966">
    <property type="entry name" value="EcFpg-like_N"/>
    <property type="match status" value="1"/>
</dbReference>
<evidence type="ECO:0000256" key="10">
    <source>
        <dbReference type="ARBA" id="ARBA00023204"/>
    </source>
</evidence>
<dbReference type="SUPFAM" id="SSF81624">
    <property type="entry name" value="N-terminal domain of MutM-like DNA repair proteins"/>
    <property type="match status" value="1"/>
</dbReference>
<keyword evidence="9 15" id="KW-0238">DNA-binding</keyword>
<dbReference type="PANTHER" id="PTHR22993:SF9">
    <property type="entry name" value="FORMAMIDOPYRIMIDINE-DNA GLYCOSYLASE"/>
    <property type="match status" value="1"/>
</dbReference>
<evidence type="ECO:0000313" key="19">
    <source>
        <dbReference type="Proteomes" id="UP001549037"/>
    </source>
</evidence>
<evidence type="ECO:0000256" key="8">
    <source>
        <dbReference type="ARBA" id="ARBA00022833"/>
    </source>
</evidence>
<evidence type="ECO:0000256" key="11">
    <source>
        <dbReference type="ARBA" id="ARBA00023239"/>
    </source>
</evidence>
<comment type="function">
    <text evidence="15">Involved in base excision repair of DNA damaged by oxidation or by mutagenic agents. Acts as DNA glycosylase that recognizes and removes damaged bases. Has a preference for oxidized purines, such as 7,8-dihydro-8-oxoguanine (8-oxoG). Has AP (apurinic/apyrimidinic) lyase activity and introduces nicks in the DNA strand. Cleaves the DNA backbone by beta-delta elimination to generate a single-strand break at the site of the removed base with both 3'- and 5'-phosphates.</text>
</comment>
<keyword evidence="19" id="KW-1185">Reference proteome</keyword>
<evidence type="ECO:0000256" key="9">
    <source>
        <dbReference type="ARBA" id="ARBA00023125"/>
    </source>
</evidence>
<dbReference type="SMART" id="SM00898">
    <property type="entry name" value="Fapy_DNA_glyco"/>
    <property type="match status" value="1"/>
</dbReference>
<keyword evidence="4 15" id="KW-0479">Metal-binding</keyword>
<keyword evidence="12 15" id="KW-0511">Multifunctional enzyme</keyword>
<dbReference type="InterPro" id="IPR035937">
    <property type="entry name" value="FPG_N"/>
</dbReference>
<dbReference type="RefSeq" id="WP_354368906.1">
    <property type="nucleotide sequence ID" value="NZ_JBEPLN010000017.1"/>
</dbReference>
<comment type="cofactor">
    <cofactor evidence="15">
        <name>Zn(2+)</name>
        <dbReference type="ChEBI" id="CHEBI:29105"/>
    </cofactor>
    <text evidence="15">Binds 1 zinc ion per subunit.</text>
</comment>
<evidence type="ECO:0000256" key="2">
    <source>
        <dbReference type="ARBA" id="ARBA00009409"/>
    </source>
</evidence>
<dbReference type="EMBL" id="JBEPLN010000017">
    <property type="protein sequence ID" value="MET3634509.1"/>
    <property type="molecule type" value="Genomic_DNA"/>
</dbReference>
<dbReference type="PROSITE" id="PS01242">
    <property type="entry name" value="ZF_FPG_1"/>
    <property type="match status" value="1"/>
</dbReference>
<feature type="active site" description="Proton donor; for delta-elimination activity" evidence="15">
    <location>
        <position position="262"/>
    </location>
</feature>
<feature type="binding site" evidence="15">
    <location>
        <position position="110"/>
    </location>
    <ligand>
        <name>DNA</name>
        <dbReference type="ChEBI" id="CHEBI:16991"/>
    </ligand>
</feature>
<keyword evidence="13 15" id="KW-0326">Glycosidase</keyword>
<dbReference type="InterPro" id="IPR012319">
    <property type="entry name" value="FPG_cat"/>
</dbReference>
<evidence type="ECO:0000259" key="16">
    <source>
        <dbReference type="PROSITE" id="PS51066"/>
    </source>
</evidence>
<dbReference type="InterPro" id="IPR020629">
    <property type="entry name" value="FPG_Glyclase"/>
</dbReference>
<feature type="active site" description="Proton donor" evidence="15">
    <location>
        <position position="3"/>
    </location>
</feature>
<reference evidence="18 19" key="1">
    <citation type="submission" date="2024-06" db="EMBL/GenBank/DDBJ databases">
        <title>Genomic Encyclopedia of Type Strains, Phase IV (KMG-IV): sequencing the most valuable type-strain genomes for metagenomic binning, comparative biology and taxonomic classification.</title>
        <authorList>
            <person name="Goeker M."/>
        </authorList>
    </citation>
    <scope>NUCLEOTIDE SEQUENCE [LARGE SCALE GENOMIC DNA]</scope>
    <source>
        <strain evidence="18 19">DSM 28302</strain>
    </source>
</reference>